<evidence type="ECO:0000313" key="4">
    <source>
        <dbReference type="Proteomes" id="UP000246121"/>
    </source>
</evidence>
<dbReference type="VEuPathDB" id="TriTrypDB:Tc_MARK_4108"/>
<proteinExistence type="predicted"/>
<name>A0A2V2VJB6_TRYCR</name>
<gene>
    <name evidence="3" type="ORF">C4B63_19g245</name>
</gene>
<feature type="region of interest" description="Disordered" evidence="2">
    <location>
        <begin position="60"/>
        <end position="119"/>
    </location>
</feature>
<evidence type="ECO:0000256" key="1">
    <source>
        <dbReference type="SAM" id="Coils"/>
    </source>
</evidence>
<dbReference type="VEuPathDB" id="TriTrypDB:TcYC6_0074470"/>
<dbReference type="PANTHER" id="PTHR37028:SF8">
    <property type="entry name" value="200 KDA ANTIGEN P200"/>
    <property type="match status" value="1"/>
</dbReference>
<keyword evidence="1" id="KW-0175">Coiled coil</keyword>
<dbReference type="VEuPathDB" id="TriTrypDB:TcBrA4_0057010"/>
<feature type="compositionally biased region" description="Low complexity" evidence="2">
    <location>
        <begin position="691"/>
        <end position="712"/>
    </location>
</feature>
<comment type="caution">
    <text evidence="3">The sequence shown here is derived from an EMBL/GenBank/DDBJ whole genome shotgun (WGS) entry which is preliminary data.</text>
</comment>
<dbReference type="VEuPathDB" id="TriTrypDB:TcCLB.511445.100"/>
<dbReference type="VEuPathDB" id="TriTrypDB:TCSYLVIO_005451"/>
<sequence length="766" mass="87280">MLDSIDINFQDKPSASTATRWFDAISPNFFSAANLVGGDPFYFVSSRRNDTIELTPSTIRYNEDSGASPRDILSETRSPVEPVRERSRVEVSEAEQGGPTSHGERPLDNTTPSADNYQRSRHGDLYEDAMRAQIAKRQWAAVEQMRQMMLENAKVERDCPFRPQLSSYAAKIQRPAELAPHNRVYNELMRREEWRTKKRQEHIRRELEGCTFRPLTLRAAMLKSSAHTHDSHVFSKLYHHHEEQNHFVREVQPYVVEQLERHMLFKSPANKPLPEDKINSVVERLFSHGVVVQPDEVKRRRSQSTSPPFKPRVNVNSERIVAKQRQGGQVVEEVVERLLKPPVYSNRTGNLRRQLEATQENEELKPMRSEYVRGLQELLQRERRRSFIEAKFNVLSSAINKERQSREGSQRTLTEHRAEELVRAAVIILSPDEAEELRNIILSSGANKLNKEGFIALCEKAVEGLSNPHASPLGRVPPPRIHAMETNLTDDGNGSYAGARKKFQRGALSPEELEEVRARRVERKRQMAEEENQKRQAMIEEEMRQCTFRPPPPRKVPRECHVNHKVDVKTTKADELRRAHIQKTLEGEEHAGGAAAALPAASARELFGDGGSHPRLHRSQSANTRSPRAMSTLHTKPAFVAPAEASFEEGTFSPKRNRYEKPRRSHTAHSDAFLRKKDFAGVPLKDRSSRRSAAVSSDRSSEDAAAADTTSRGMKKCESVAEATTVSPRLYRDVISEHAAFGRDGALTEFGRELILRQLREYRNKR</sequence>
<evidence type="ECO:0000313" key="3">
    <source>
        <dbReference type="EMBL" id="PWU96254.1"/>
    </source>
</evidence>
<dbReference type="VEuPathDB" id="TriTrypDB:C3747_9g269"/>
<dbReference type="VEuPathDB" id="TriTrypDB:TcCLB.503703.100"/>
<dbReference type="VEuPathDB" id="TriTrypDB:BCY84_03140"/>
<feature type="region of interest" description="Disordered" evidence="2">
    <location>
        <begin position="605"/>
        <end position="720"/>
    </location>
</feature>
<dbReference type="VEuPathDB" id="TriTrypDB:TCDM_07621"/>
<feature type="compositionally biased region" description="Polar residues" evidence="2">
    <location>
        <begin position="108"/>
        <end position="117"/>
    </location>
</feature>
<dbReference type="EMBL" id="PRFA01000019">
    <property type="protein sequence ID" value="PWU96254.1"/>
    <property type="molecule type" value="Genomic_DNA"/>
</dbReference>
<dbReference type="Proteomes" id="UP000246121">
    <property type="component" value="Unassembled WGS sequence"/>
</dbReference>
<feature type="compositionally biased region" description="Basic and acidic residues" evidence="2">
    <location>
        <begin position="82"/>
        <end position="91"/>
    </location>
</feature>
<accession>A0A2V2VJB6</accession>
<dbReference type="VEuPathDB" id="TriTrypDB:ECC02_003634"/>
<protein>
    <submittedName>
        <fullName evidence="3">Uncharacterized protein</fullName>
    </submittedName>
</protein>
<dbReference type="VEuPathDB" id="TriTrypDB:TcG_01667"/>
<dbReference type="PANTHER" id="PTHR37028">
    <property type="entry name" value="UNNAMED PRODUCT-RELATED"/>
    <property type="match status" value="1"/>
</dbReference>
<organism evidence="3 4">
    <name type="scientific">Trypanosoma cruzi</name>
    <dbReference type="NCBI Taxonomy" id="5693"/>
    <lineage>
        <taxon>Eukaryota</taxon>
        <taxon>Discoba</taxon>
        <taxon>Euglenozoa</taxon>
        <taxon>Kinetoplastea</taxon>
        <taxon>Metakinetoplastina</taxon>
        <taxon>Trypanosomatida</taxon>
        <taxon>Trypanosomatidae</taxon>
        <taxon>Trypanosoma</taxon>
        <taxon>Schizotrypanum</taxon>
    </lineage>
</organism>
<dbReference type="AlphaFoldDB" id="A0A2V2VJB6"/>
<feature type="compositionally biased region" description="Basic and acidic residues" evidence="2">
    <location>
        <begin position="657"/>
        <end position="689"/>
    </location>
</feature>
<reference evidence="3 4" key="1">
    <citation type="journal article" date="2018" name="Microb. Genom.">
        <title>Expanding an expanded genome: long-read sequencing of Trypanosoma cruzi.</title>
        <authorList>
            <person name="Berna L."/>
            <person name="Rodriguez M."/>
            <person name="Chiribao M.L."/>
            <person name="Parodi-Talice A."/>
            <person name="Pita S."/>
            <person name="Rijo G."/>
            <person name="Alvarez-Valin F."/>
            <person name="Robello C."/>
        </authorList>
    </citation>
    <scope>NUCLEOTIDE SEQUENCE [LARGE SCALE GENOMIC DNA]</scope>
    <source>
        <strain evidence="3 4">Dm28c</strain>
    </source>
</reference>
<feature type="coiled-coil region" evidence="1">
    <location>
        <begin position="511"/>
        <end position="545"/>
    </location>
</feature>
<evidence type="ECO:0000256" key="2">
    <source>
        <dbReference type="SAM" id="MobiDB-lite"/>
    </source>
</evidence>
<dbReference type="VEuPathDB" id="TriTrypDB:TcCL_ESM04449"/>
<dbReference type="VEuPathDB" id="TriTrypDB:C4B63_19g245"/>